<dbReference type="PANTHER" id="PTHR10015:SF465">
    <property type="entry name" value="HSF-TYPE DNA-BINDING DOMAIN-CONTAINING PROTEIN"/>
    <property type="match status" value="1"/>
</dbReference>
<feature type="region of interest" description="Disordered" evidence="5">
    <location>
        <begin position="1"/>
        <end position="20"/>
    </location>
</feature>
<dbReference type="InterPro" id="IPR036390">
    <property type="entry name" value="WH_DNA-bd_sf"/>
</dbReference>
<evidence type="ECO:0000259" key="6">
    <source>
        <dbReference type="Pfam" id="PF00447"/>
    </source>
</evidence>
<keyword evidence="4" id="KW-0539">Nucleus</keyword>
<dbReference type="Gene3D" id="1.10.10.10">
    <property type="entry name" value="Winged helix-like DNA-binding domain superfamily/Winged helix DNA-binding domain"/>
    <property type="match status" value="1"/>
</dbReference>
<dbReference type="SUPFAM" id="SSF46785">
    <property type="entry name" value="Winged helix' DNA-binding domain"/>
    <property type="match status" value="1"/>
</dbReference>
<evidence type="ECO:0000256" key="1">
    <source>
        <dbReference type="ARBA" id="ARBA00004123"/>
    </source>
</evidence>
<dbReference type="PANTHER" id="PTHR10015">
    <property type="entry name" value="HEAT SHOCK TRANSCRIPTION FACTOR"/>
    <property type="match status" value="1"/>
</dbReference>
<feature type="domain" description="HSF-type DNA-binding" evidence="6">
    <location>
        <begin position="395"/>
        <end position="494"/>
    </location>
</feature>
<name>A0ABN7SI03_OIKDI</name>
<evidence type="ECO:0000313" key="7">
    <source>
        <dbReference type="EMBL" id="CAG5098179.1"/>
    </source>
</evidence>
<evidence type="ECO:0000256" key="4">
    <source>
        <dbReference type="ARBA" id="ARBA00023242"/>
    </source>
</evidence>
<comment type="similarity">
    <text evidence="2">Belongs to the HSF family.</text>
</comment>
<keyword evidence="8" id="KW-1185">Reference proteome</keyword>
<dbReference type="InterPro" id="IPR000232">
    <property type="entry name" value="HSF_DNA-bd"/>
</dbReference>
<feature type="compositionally biased region" description="Acidic residues" evidence="5">
    <location>
        <begin position="573"/>
        <end position="586"/>
    </location>
</feature>
<evidence type="ECO:0000256" key="5">
    <source>
        <dbReference type="SAM" id="MobiDB-lite"/>
    </source>
</evidence>
<accession>A0ABN7SI03</accession>
<dbReference type="Pfam" id="PF00447">
    <property type="entry name" value="HSF_DNA-bind"/>
    <property type="match status" value="1"/>
</dbReference>
<evidence type="ECO:0000256" key="3">
    <source>
        <dbReference type="ARBA" id="ARBA00023125"/>
    </source>
</evidence>
<dbReference type="InterPro" id="IPR036388">
    <property type="entry name" value="WH-like_DNA-bd_sf"/>
</dbReference>
<evidence type="ECO:0000313" key="8">
    <source>
        <dbReference type="Proteomes" id="UP001158576"/>
    </source>
</evidence>
<proteinExistence type="inferred from homology"/>
<reference evidence="7 8" key="1">
    <citation type="submission" date="2021-04" db="EMBL/GenBank/DDBJ databases">
        <authorList>
            <person name="Bliznina A."/>
        </authorList>
    </citation>
    <scope>NUCLEOTIDE SEQUENCE [LARGE SCALE GENOMIC DNA]</scope>
</reference>
<feature type="region of interest" description="Disordered" evidence="5">
    <location>
        <begin position="564"/>
        <end position="596"/>
    </location>
</feature>
<dbReference type="Proteomes" id="UP001158576">
    <property type="component" value="Chromosome XSR"/>
</dbReference>
<keyword evidence="3" id="KW-0238">DNA-binding</keyword>
<evidence type="ECO:0000256" key="2">
    <source>
        <dbReference type="ARBA" id="ARBA00006403"/>
    </source>
</evidence>
<organism evidence="7 8">
    <name type="scientific">Oikopleura dioica</name>
    <name type="common">Tunicate</name>
    <dbReference type="NCBI Taxonomy" id="34765"/>
    <lineage>
        <taxon>Eukaryota</taxon>
        <taxon>Metazoa</taxon>
        <taxon>Chordata</taxon>
        <taxon>Tunicata</taxon>
        <taxon>Appendicularia</taxon>
        <taxon>Copelata</taxon>
        <taxon>Oikopleuridae</taxon>
        <taxon>Oikopleura</taxon>
    </lineage>
</organism>
<protein>
    <submittedName>
        <fullName evidence="7">Oidioi.mRNA.OKI2018_I69.XSR.g15436.t1.cds</fullName>
    </submittedName>
</protein>
<dbReference type="EMBL" id="OU015569">
    <property type="protein sequence ID" value="CAG5098179.1"/>
    <property type="molecule type" value="Genomic_DNA"/>
</dbReference>
<gene>
    <name evidence="7" type="ORF">OKIOD_LOCUS6994</name>
</gene>
<comment type="subcellular location">
    <subcellularLocation>
        <location evidence="1">Nucleus</location>
    </subcellularLocation>
</comment>
<sequence length="596" mass="66247">MAESAKRMWSPDELEPSLGDSLAKKVCLAPALENDADAPIEIPVAATAEVTTSEVSSLEASTLDDSIVDLSTPDVSTGDGFIADVSTNDVSTAEVSTVEIPNDDSSMDLTIDLTKPLDLSTRPPRRKASMVNKQQKVVKKYRPPLILFPKSRADRGNKTSTPKASRSELSKMRAEVKKARSEKKPAKRSAKKPGKVEAIVDICGDEPVETLIIDSDDDELPLTQSLRSLSIHDRQLVIPQLIIIDFMCRRSKLMKIALENAHLNGLNNLPLMGKEAFTKVQKYEDVISARTIDLTMDYSAGPAILDNEEHVEIIDNRPVVPVDYPAVVDYPTPALMPVMAPIPPNECGEVSNLQFPKKIWYIVNNPFYHCMFWSGRGCDADVRAENGHGDAPGSTTFVINKKWVLQPGQVLDVNNQTLFTTSNYQSLIRQLNLYGFRKVKRSAEDHTYAQFRRNISRIVDPLTSRPSQSGEFDEFRHTFFRENREHKVKFIKRQKPFKPTKSVCDPPVFTKGFSHSAEPVRRSLAPIPISDKDSECESDTYSDDYQFADDEVIDLARMAMSGETVYNPLGDGNFEETDDDNGDDPEAAFGPKGASS</sequence>
<feature type="region of interest" description="Disordered" evidence="5">
    <location>
        <begin position="150"/>
        <end position="170"/>
    </location>
</feature>
<feature type="compositionally biased region" description="Basic and acidic residues" evidence="5">
    <location>
        <begin position="1"/>
        <end position="10"/>
    </location>
</feature>